<comment type="caution">
    <text evidence="2">The sequence shown here is derived from an EMBL/GenBank/DDBJ whole genome shotgun (WGS) entry which is preliminary data.</text>
</comment>
<dbReference type="PROSITE" id="PS51257">
    <property type="entry name" value="PROKAR_LIPOPROTEIN"/>
    <property type="match status" value="1"/>
</dbReference>
<organism evidence="2 3">
    <name type="scientific">Flavobacterium salmonis</name>
    <dbReference type="NCBI Taxonomy" id="2654844"/>
    <lineage>
        <taxon>Bacteria</taxon>
        <taxon>Pseudomonadati</taxon>
        <taxon>Bacteroidota</taxon>
        <taxon>Flavobacteriia</taxon>
        <taxon>Flavobacteriales</taxon>
        <taxon>Flavobacteriaceae</taxon>
        <taxon>Flavobacterium</taxon>
    </lineage>
</organism>
<proteinExistence type="predicted"/>
<feature type="transmembrane region" description="Helical" evidence="1">
    <location>
        <begin position="6"/>
        <end position="25"/>
    </location>
</feature>
<keyword evidence="1" id="KW-1133">Transmembrane helix</keyword>
<dbReference type="AlphaFoldDB" id="A0A6V6Z3M3"/>
<evidence type="ECO:0000256" key="1">
    <source>
        <dbReference type="SAM" id="Phobius"/>
    </source>
</evidence>
<evidence type="ECO:0000313" key="2">
    <source>
        <dbReference type="EMBL" id="CAD0006397.1"/>
    </source>
</evidence>
<accession>A0A6V6Z3M3</accession>
<keyword evidence="3" id="KW-1185">Reference proteome</keyword>
<dbReference type="Proteomes" id="UP000530060">
    <property type="component" value="Unassembled WGS sequence"/>
</dbReference>
<reference evidence="2 3" key="1">
    <citation type="submission" date="2020-06" db="EMBL/GenBank/DDBJ databases">
        <authorList>
            <person name="Criscuolo A."/>
        </authorList>
    </citation>
    <scope>NUCLEOTIDE SEQUENCE [LARGE SCALE GENOMIC DNA]</scope>
    <source>
        <strain evidence="3">CIP 111411</strain>
    </source>
</reference>
<gene>
    <name evidence="2" type="ORF">FLAT13_03307</name>
</gene>
<name>A0A6V6Z3M3_9FLAO</name>
<dbReference type="RefSeq" id="WP_180909631.1">
    <property type="nucleotide sequence ID" value="NZ_CAIJDP010000078.1"/>
</dbReference>
<evidence type="ECO:0008006" key="4">
    <source>
        <dbReference type="Google" id="ProtNLM"/>
    </source>
</evidence>
<sequence>MKTKSFYIYGAFFMIFVAACFLWMLRNNTFAEKATHIDYRDKDIEKRLGFTLEEYVKTKSIINLQLNGNGKYNDSILNLFQLEIQKIMKAEDANKGIHLKFSRKTTYENVIRSFQICKIEDCSTYIPDHYDLWVFPYYK</sequence>
<protein>
    <recommendedName>
        <fullName evidence="4">Lipoprotein</fullName>
    </recommendedName>
</protein>
<dbReference type="EMBL" id="CAIJDP010000078">
    <property type="protein sequence ID" value="CAD0006397.1"/>
    <property type="molecule type" value="Genomic_DNA"/>
</dbReference>
<keyword evidence="1" id="KW-0472">Membrane</keyword>
<evidence type="ECO:0000313" key="3">
    <source>
        <dbReference type="Proteomes" id="UP000530060"/>
    </source>
</evidence>
<keyword evidence="1" id="KW-0812">Transmembrane</keyword>